<dbReference type="InterPro" id="IPR049712">
    <property type="entry name" value="Poly_export"/>
</dbReference>
<evidence type="ECO:0000313" key="3">
    <source>
        <dbReference type="EMBL" id="WMC09831.1"/>
    </source>
</evidence>
<feature type="domain" description="Polysaccharide export protein N-terminal" evidence="2">
    <location>
        <begin position="69"/>
        <end position="138"/>
    </location>
</feature>
<gene>
    <name evidence="3" type="ORF">PU634_11990</name>
</gene>
<keyword evidence="4" id="KW-1185">Reference proteome</keyword>
<dbReference type="RefSeq" id="WP_306761048.1">
    <property type="nucleotide sequence ID" value="NZ_CP118224.1"/>
</dbReference>
<evidence type="ECO:0000259" key="2">
    <source>
        <dbReference type="Pfam" id="PF02563"/>
    </source>
</evidence>
<dbReference type="PANTHER" id="PTHR33619:SF3">
    <property type="entry name" value="POLYSACCHARIDE EXPORT PROTEIN GFCE-RELATED"/>
    <property type="match status" value="1"/>
</dbReference>
<dbReference type="Gene3D" id="3.10.560.10">
    <property type="entry name" value="Outer membrane lipoprotein wza domain like"/>
    <property type="match status" value="1"/>
</dbReference>
<dbReference type="PANTHER" id="PTHR33619">
    <property type="entry name" value="POLYSACCHARIDE EXPORT PROTEIN GFCE-RELATED"/>
    <property type="match status" value="1"/>
</dbReference>
<organism evidence="3 4">
    <name type="scientific">Oceanimonas pelagia</name>
    <dbReference type="NCBI Taxonomy" id="3028314"/>
    <lineage>
        <taxon>Bacteria</taxon>
        <taxon>Pseudomonadati</taxon>
        <taxon>Pseudomonadota</taxon>
        <taxon>Gammaproteobacteria</taxon>
        <taxon>Aeromonadales</taxon>
        <taxon>Aeromonadaceae</taxon>
        <taxon>Oceanimonas</taxon>
    </lineage>
</organism>
<dbReference type="EMBL" id="CP118224">
    <property type="protein sequence ID" value="WMC09831.1"/>
    <property type="molecule type" value="Genomic_DNA"/>
</dbReference>
<dbReference type="AlphaFoldDB" id="A0AA50KMJ1"/>
<keyword evidence="1" id="KW-0732">Signal</keyword>
<reference evidence="3 4" key="1">
    <citation type="submission" date="2023-02" db="EMBL/GenBank/DDBJ databases">
        <title>Complete genome sequence of a novel bacterium Oceanimonas sp. NTOU-MSR1 isolated from marine coast sediment.</title>
        <authorList>
            <person name="Yang H.-T."/>
            <person name="Chen Y.-L."/>
            <person name="Ho Y.-N."/>
        </authorList>
    </citation>
    <scope>NUCLEOTIDE SEQUENCE [LARGE SCALE GENOMIC DNA]</scope>
    <source>
        <strain evidence="3 4">NTOU-MSR1</strain>
    </source>
</reference>
<dbReference type="KEGG" id="ope:PU634_11990"/>
<dbReference type="GO" id="GO:0015159">
    <property type="term" value="F:polysaccharide transmembrane transporter activity"/>
    <property type="evidence" value="ECO:0007669"/>
    <property type="project" value="InterPro"/>
</dbReference>
<proteinExistence type="predicted"/>
<protein>
    <submittedName>
        <fullName evidence="3">Polysaccharide export protein</fullName>
    </submittedName>
</protein>
<evidence type="ECO:0000256" key="1">
    <source>
        <dbReference type="ARBA" id="ARBA00022729"/>
    </source>
</evidence>
<dbReference type="Proteomes" id="UP001223802">
    <property type="component" value="Chromosome"/>
</dbReference>
<name>A0AA50KMJ1_9GAMM</name>
<dbReference type="PROSITE" id="PS51257">
    <property type="entry name" value="PROKAR_LIPOPROTEIN"/>
    <property type="match status" value="1"/>
</dbReference>
<dbReference type="Pfam" id="PF02563">
    <property type="entry name" value="Poly_export"/>
    <property type="match status" value="1"/>
</dbReference>
<dbReference type="InterPro" id="IPR003715">
    <property type="entry name" value="Poly_export_N"/>
</dbReference>
<evidence type="ECO:0000313" key="4">
    <source>
        <dbReference type="Proteomes" id="UP001223802"/>
    </source>
</evidence>
<sequence length="384" mass="41308">MLKPLDFLPLLTLLGACTPLHQVHINQQPPAAIEAGREHPLGPGRSTPIAAAQSLPLTPLPRWAAAPPLSPGDRLQIEVVDGEDFSGRFEVNTNGTLTLPFLPPLAVAGGSLQDAEKQIAEALVAERFFRPQRVEVSLRLHEWGHAQVHVSGAVFNPGMVTVNARGVEERALKDRLSTGDFASERLLATALRAAGGVRPDADLSRIRLTRGEQTLVLDYRPLLQGRAVRQVALMSGDVIEVPESGRFQRDLMTLSPITPPGIRVFLSNLTVPATGNAISAVGRDASSLPYGARLLTAGTSANCLGGTRLTNADRYLVLVRTDPLTGQPQTLERSVQELLAAPQRDDLNPYLMPNDAVSCYDSGVTNLRDLARTLTELLLPLSLL</sequence>
<accession>A0AA50KMJ1</accession>